<feature type="compositionally biased region" description="Low complexity" evidence="3">
    <location>
        <begin position="687"/>
        <end position="700"/>
    </location>
</feature>
<dbReference type="GO" id="GO:0005634">
    <property type="term" value="C:nucleus"/>
    <property type="evidence" value="ECO:0007669"/>
    <property type="project" value="UniProtKB-SubCell"/>
</dbReference>
<feature type="compositionally biased region" description="Low complexity" evidence="3">
    <location>
        <begin position="551"/>
        <end position="561"/>
    </location>
</feature>
<dbReference type="EMBL" id="CDMY01000403">
    <property type="protein sequence ID" value="CEM10224.1"/>
    <property type="molecule type" value="Genomic_DNA"/>
</dbReference>
<dbReference type="PROSITE" id="PS50013">
    <property type="entry name" value="CHROMO_2"/>
    <property type="match status" value="1"/>
</dbReference>
<feature type="compositionally biased region" description="Low complexity" evidence="3">
    <location>
        <begin position="623"/>
        <end position="638"/>
    </location>
</feature>
<feature type="region of interest" description="Disordered" evidence="3">
    <location>
        <begin position="551"/>
        <end position="754"/>
    </location>
</feature>
<evidence type="ECO:0000256" key="2">
    <source>
        <dbReference type="ARBA" id="ARBA00023242"/>
    </source>
</evidence>
<evidence type="ECO:0000313" key="6">
    <source>
        <dbReference type="Proteomes" id="UP000041254"/>
    </source>
</evidence>
<accession>A0A0G4FB96</accession>
<feature type="region of interest" description="Disordered" evidence="3">
    <location>
        <begin position="1"/>
        <end position="76"/>
    </location>
</feature>
<gene>
    <name evidence="5" type="ORF">Vbra_14918</name>
</gene>
<dbReference type="SUPFAM" id="SSF50985">
    <property type="entry name" value="RCC1/BLIP-II"/>
    <property type="match status" value="1"/>
</dbReference>
<name>A0A0G4FB96_VITBC</name>
<dbReference type="InterPro" id="IPR009091">
    <property type="entry name" value="RCC1/BLIP-II"/>
</dbReference>
<evidence type="ECO:0000259" key="4">
    <source>
        <dbReference type="PROSITE" id="PS50013"/>
    </source>
</evidence>
<dbReference type="InterPro" id="IPR016197">
    <property type="entry name" value="Chromo-like_dom_sf"/>
</dbReference>
<keyword evidence="6" id="KW-1185">Reference proteome</keyword>
<feature type="domain" description="Chromo" evidence="4">
    <location>
        <begin position="753"/>
        <end position="811"/>
    </location>
</feature>
<evidence type="ECO:0000256" key="1">
    <source>
        <dbReference type="ARBA" id="ARBA00004123"/>
    </source>
</evidence>
<protein>
    <recommendedName>
        <fullName evidence="4">Chromo domain-containing protein</fullName>
    </recommendedName>
</protein>
<dbReference type="CDD" id="cd00024">
    <property type="entry name" value="CD_CSD"/>
    <property type="match status" value="1"/>
</dbReference>
<feature type="compositionally biased region" description="Basic residues" evidence="3">
    <location>
        <begin position="660"/>
        <end position="680"/>
    </location>
</feature>
<keyword evidence="2" id="KW-0539">Nucleus</keyword>
<organism evidence="5 6">
    <name type="scientific">Vitrella brassicaformis (strain CCMP3155)</name>
    <dbReference type="NCBI Taxonomy" id="1169540"/>
    <lineage>
        <taxon>Eukaryota</taxon>
        <taxon>Sar</taxon>
        <taxon>Alveolata</taxon>
        <taxon>Colpodellida</taxon>
        <taxon>Vitrellaceae</taxon>
        <taxon>Vitrella</taxon>
    </lineage>
</organism>
<feature type="compositionally biased region" description="Acidic residues" evidence="3">
    <location>
        <begin position="739"/>
        <end position="753"/>
    </location>
</feature>
<feature type="compositionally biased region" description="Basic residues" evidence="3">
    <location>
        <begin position="602"/>
        <end position="617"/>
    </location>
</feature>
<reference evidence="5 6" key="1">
    <citation type="submission" date="2014-11" db="EMBL/GenBank/DDBJ databases">
        <authorList>
            <person name="Zhu J."/>
            <person name="Qi W."/>
            <person name="Song R."/>
        </authorList>
    </citation>
    <scope>NUCLEOTIDE SEQUENCE [LARGE SCALE GENOMIC DNA]</scope>
</reference>
<feature type="compositionally biased region" description="Acidic residues" evidence="3">
    <location>
        <begin position="713"/>
        <end position="724"/>
    </location>
</feature>
<evidence type="ECO:0000313" key="5">
    <source>
        <dbReference type="EMBL" id="CEM10224.1"/>
    </source>
</evidence>
<dbReference type="AlphaFoldDB" id="A0A0G4FB96"/>
<dbReference type="Proteomes" id="UP000041254">
    <property type="component" value="Unassembled WGS sequence"/>
</dbReference>
<dbReference type="SMART" id="SM00298">
    <property type="entry name" value="CHROMO"/>
    <property type="match status" value="1"/>
</dbReference>
<dbReference type="PANTHER" id="PTHR22812">
    <property type="entry name" value="CHROMOBOX PROTEIN"/>
    <property type="match status" value="1"/>
</dbReference>
<proteinExistence type="predicted"/>
<dbReference type="InterPro" id="IPR000953">
    <property type="entry name" value="Chromo/chromo_shadow_dom"/>
</dbReference>
<dbReference type="Pfam" id="PF00385">
    <property type="entry name" value="Chromo"/>
    <property type="match status" value="1"/>
</dbReference>
<dbReference type="InterPro" id="IPR023780">
    <property type="entry name" value="Chromo_domain"/>
</dbReference>
<feature type="compositionally biased region" description="Basic and acidic residues" evidence="3">
    <location>
        <begin position="641"/>
        <end position="659"/>
    </location>
</feature>
<feature type="compositionally biased region" description="Low complexity" evidence="3">
    <location>
        <begin position="1"/>
        <end position="12"/>
    </location>
</feature>
<comment type="subcellular location">
    <subcellularLocation>
        <location evidence="1">Nucleus</location>
    </subcellularLocation>
</comment>
<dbReference type="InterPro" id="IPR051219">
    <property type="entry name" value="Heterochromatin_chromo-domain"/>
</dbReference>
<dbReference type="SUPFAM" id="SSF54160">
    <property type="entry name" value="Chromo domain-like"/>
    <property type="match status" value="1"/>
</dbReference>
<dbReference type="Gene3D" id="2.130.10.30">
    <property type="entry name" value="Regulator of chromosome condensation 1/beta-lactamase-inhibitor protein II"/>
    <property type="match status" value="1"/>
</dbReference>
<dbReference type="Gene3D" id="2.40.50.40">
    <property type="match status" value="1"/>
</dbReference>
<evidence type="ECO:0000256" key="3">
    <source>
        <dbReference type="SAM" id="MobiDB-lite"/>
    </source>
</evidence>
<sequence length="823" mass="88724">MSVPGAAAAAAASVLSDGMSPHASDADPHGGQNHNGEAKDASGNGDGIECEEVVDEPMPSASGDPHQGQQQRGEQVGAGGGEVEYIGCGPIFTRAHHTHRKSLRPAGCALPKGLYPLSSVLKSVPGEAAVADIAVGRWQMAVLLDNSRVCVWRGSTYKWQDVSVLRQYCLTSITMASSPTSEERFVIAGISREGSFHWVSSDSLQKERSMDLSVRPGERAIAKSMDLADVIDGEFVPAMAVLSFAGGDENNPYLFVKGPEAFTRFRNFSSTPLKALCGLSGLYGCVLVADGHVFHWSPDMAPDGQYGRYDNGNVKMAINKLCGSLSAGKVVDVACCGNAFTAVTRDGVIHVWTGAGDTGAKFVINTPIQWTPDFHQMLIDERGIPFASRYLLTNEERPSAQLEAVRKQELETLYGVTVTMQREGDGAGETPKLTISKGADDPIVRLFVCEEWTMGVSRGGRVAGWKNGLLTRGTAIESVSVNLYECLRQLHSSINDPALFANMTTETTLTDLPPASCRIIASPSCFIFAHRHPAPAPAPAQPEADEEMMMMPESSATPGGRPAKRRGRPPGSRGRGAAKRKAEEELATRDTQGGADEPVRPSGRKRGRPRGSGRGRPPKASLAAMAAAAAAAAAAAVARDTLQEQREQKEGKGEGEPPRLSKRGRPRGRPRGSGRGRARGKGRERGTAAAAAGVEDAAMGGEDEEPAVKRGEESDEEEEEEEEPMPPQQRRRGRARTTDEDESEDAEEEEQEWEVERILSHRDLANGVREFQVKWKGAWSPTWESADLLTHCQELLADYWVCRNANKTRGGRFVKDPQLLMDH</sequence>
<dbReference type="VEuPathDB" id="CryptoDB:Vbra_14918"/>
<dbReference type="InParanoid" id="A0A0G4FB96"/>